<dbReference type="PANTHER" id="PTHR11085">
    <property type="entry name" value="NAD-DEPENDENT PROTEIN DEACYLASE SIRTUIN-5, MITOCHONDRIAL-RELATED"/>
    <property type="match status" value="1"/>
</dbReference>
<dbReference type="PANTHER" id="PTHR11085:SF4">
    <property type="entry name" value="NAD-DEPENDENT PROTEIN DEACYLASE"/>
    <property type="match status" value="1"/>
</dbReference>
<evidence type="ECO:0000256" key="2">
    <source>
        <dbReference type="ARBA" id="ARBA00022679"/>
    </source>
</evidence>
<dbReference type="InterPro" id="IPR050134">
    <property type="entry name" value="NAD-dep_sirtuin_deacylases"/>
</dbReference>
<dbReference type="EC" id="2.3.1.286" evidence="1"/>
<comment type="caution">
    <text evidence="4">Lacks conserved residue(s) required for the propagation of feature annotation.</text>
</comment>
<dbReference type="InterPro" id="IPR029035">
    <property type="entry name" value="DHS-like_NAD/FAD-binding_dom"/>
</dbReference>
<evidence type="ECO:0000256" key="3">
    <source>
        <dbReference type="ARBA" id="ARBA00023027"/>
    </source>
</evidence>
<protein>
    <recommendedName>
        <fullName evidence="1">protein acetyllysine N-acetyltransferase</fullName>
        <ecNumber evidence="1">2.3.1.286</ecNumber>
    </recommendedName>
</protein>
<dbReference type="Proteomes" id="UP001170624">
    <property type="component" value="Unassembled WGS sequence"/>
</dbReference>
<dbReference type="AlphaFoldDB" id="A0AAW7Y2M9"/>
<dbReference type="GO" id="GO:0017136">
    <property type="term" value="F:histone deacetylase activity, NAD-dependent"/>
    <property type="evidence" value="ECO:0007669"/>
    <property type="project" value="TreeGrafter"/>
</dbReference>
<proteinExistence type="predicted"/>
<name>A0AAW7Y2M9_9GAMM</name>
<dbReference type="Pfam" id="PF02146">
    <property type="entry name" value="SIR2"/>
    <property type="match status" value="1"/>
</dbReference>
<dbReference type="InterPro" id="IPR026591">
    <property type="entry name" value="Sirtuin_cat_small_dom_sf"/>
</dbReference>
<dbReference type="InterPro" id="IPR003000">
    <property type="entry name" value="Sirtuin"/>
</dbReference>
<keyword evidence="3" id="KW-0520">NAD</keyword>
<dbReference type="Gene3D" id="3.30.1600.10">
    <property type="entry name" value="SIR2/SIRT2 'Small Domain"/>
    <property type="match status" value="1"/>
</dbReference>
<comment type="caution">
    <text evidence="6">The sequence shown here is derived from an EMBL/GenBank/DDBJ whole genome shotgun (WGS) entry which is preliminary data.</text>
</comment>
<dbReference type="GO" id="GO:0070403">
    <property type="term" value="F:NAD+ binding"/>
    <property type="evidence" value="ECO:0007669"/>
    <property type="project" value="InterPro"/>
</dbReference>
<evidence type="ECO:0000313" key="7">
    <source>
        <dbReference type="Proteomes" id="UP001170624"/>
    </source>
</evidence>
<evidence type="ECO:0000256" key="1">
    <source>
        <dbReference type="ARBA" id="ARBA00012928"/>
    </source>
</evidence>
<dbReference type="RefSeq" id="WP_303498460.1">
    <property type="nucleotide sequence ID" value="NZ_JAUOPU010000003.1"/>
</dbReference>
<keyword evidence="2 6" id="KW-0808">Transferase</keyword>
<evidence type="ECO:0000313" key="6">
    <source>
        <dbReference type="EMBL" id="MDO6541664.1"/>
    </source>
</evidence>
<dbReference type="PROSITE" id="PS50305">
    <property type="entry name" value="SIRTUIN"/>
    <property type="match status" value="1"/>
</dbReference>
<gene>
    <name evidence="6" type="ORF">Q4568_03925</name>
</gene>
<dbReference type="EMBL" id="JAUOPU010000003">
    <property type="protein sequence ID" value="MDO6541664.1"/>
    <property type="molecule type" value="Genomic_DNA"/>
</dbReference>
<dbReference type="SUPFAM" id="SSF52467">
    <property type="entry name" value="DHS-like NAD/FAD-binding domain"/>
    <property type="match status" value="1"/>
</dbReference>
<dbReference type="InterPro" id="IPR026590">
    <property type="entry name" value="Ssirtuin_cat_dom"/>
</dbReference>
<keyword evidence="6" id="KW-0012">Acyltransferase</keyword>
<accession>A0AAW7Y2M9</accession>
<sequence>MMVNVIKKRKIVVFTGAGISAESGLSTFRDSDGLWENYSVHEIATKDAFEHNPELVLSFYNQRKIAAAKALPNKAHIALAELETVYDVIIITQNVDDLHEKAGSSKVIHLHGQLNRAQSSIDSTIIYDWDKPIYIGQHCELNSQLRPNVVWFGEPVMQLEEARNYINSADKVLAIGSSLTVQPAAGLLKKAPYKAEKKLVSLDIKGRVPFGYKFIRGKASSIVPVICKNWQAL</sequence>
<evidence type="ECO:0000259" key="5">
    <source>
        <dbReference type="PROSITE" id="PS50305"/>
    </source>
</evidence>
<organism evidence="6 7">
    <name type="scientific">Photobacterium sanguinicancri</name>
    <dbReference type="NCBI Taxonomy" id="875932"/>
    <lineage>
        <taxon>Bacteria</taxon>
        <taxon>Pseudomonadati</taxon>
        <taxon>Pseudomonadota</taxon>
        <taxon>Gammaproteobacteria</taxon>
        <taxon>Vibrionales</taxon>
        <taxon>Vibrionaceae</taxon>
        <taxon>Photobacterium</taxon>
    </lineage>
</organism>
<feature type="domain" description="Deacetylase sirtuin-type" evidence="5">
    <location>
        <begin position="1"/>
        <end position="233"/>
    </location>
</feature>
<evidence type="ECO:0000256" key="4">
    <source>
        <dbReference type="PROSITE-ProRule" id="PRU00236"/>
    </source>
</evidence>
<reference evidence="6" key="1">
    <citation type="submission" date="2023-07" db="EMBL/GenBank/DDBJ databases">
        <title>Genome content predicts the carbon catabolic preferences of heterotrophic bacteria.</title>
        <authorList>
            <person name="Gralka M."/>
        </authorList>
    </citation>
    <scope>NUCLEOTIDE SEQUENCE</scope>
    <source>
        <strain evidence="6">G2M05</strain>
    </source>
</reference>
<dbReference type="Gene3D" id="3.40.50.1220">
    <property type="entry name" value="TPP-binding domain"/>
    <property type="match status" value="1"/>
</dbReference>